<evidence type="ECO:0000256" key="1">
    <source>
        <dbReference type="SAM" id="MobiDB-lite"/>
    </source>
</evidence>
<reference evidence="2 3" key="1">
    <citation type="submission" date="2016-10" db="EMBL/GenBank/DDBJ databases">
        <authorList>
            <person name="de Groot N.N."/>
        </authorList>
    </citation>
    <scope>NUCLEOTIDE SEQUENCE [LARGE SCALE GENOMIC DNA]</scope>
    <source>
        <strain evidence="2 3">DSM 16199</strain>
    </source>
</reference>
<dbReference type="STRING" id="195913.SAMN04488004_104159"/>
<evidence type="ECO:0000313" key="3">
    <source>
        <dbReference type="Proteomes" id="UP000199550"/>
    </source>
</evidence>
<proteinExistence type="predicted"/>
<dbReference type="Pfam" id="PF12277">
    <property type="entry name" value="DUF3618"/>
    <property type="match status" value="1"/>
</dbReference>
<evidence type="ECO:0008006" key="4">
    <source>
        <dbReference type="Google" id="ProtNLM"/>
    </source>
</evidence>
<gene>
    <name evidence="2" type="ORF">SAMN04488004_104159</name>
</gene>
<feature type="compositionally biased region" description="Basic and acidic residues" evidence="1">
    <location>
        <begin position="178"/>
        <end position="190"/>
    </location>
</feature>
<sequence>MTADTRKPAEIEAEIALERARLGRDLDVLQNRLTVDGLMEEVKLQVRGQIDEVTAQLRGQVGIVTRDVSVVMRDQIATASETVSRTAQKNPWPFAVIGLGLAWLAISAVTPERAPRSKKPRIGMAPVKPATRPEVHHYDSSPADMAAAQLEEDADVWADQALSAQARPVPAYDADPLWARDDQDPNPRRR</sequence>
<feature type="region of interest" description="Disordered" evidence="1">
    <location>
        <begin position="114"/>
        <end position="143"/>
    </location>
</feature>
<feature type="region of interest" description="Disordered" evidence="1">
    <location>
        <begin position="167"/>
        <end position="190"/>
    </location>
</feature>
<dbReference type="Proteomes" id="UP000199550">
    <property type="component" value="Unassembled WGS sequence"/>
</dbReference>
<dbReference type="AlphaFoldDB" id="A0A1I4DM31"/>
<accession>A0A1I4DM31</accession>
<organism evidence="2 3">
    <name type="scientific">Loktanella salsilacus</name>
    <dbReference type="NCBI Taxonomy" id="195913"/>
    <lineage>
        <taxon>Bacteria</taxon>
        <taxon>Pseudomonadati</taxon>
        <taxon>Pseudomonadota</taxon>
        <taxon>Alphaproteobacteria</taxon>
        <taxon>Rhodobacterales</taxon>
        <taxon>Roseobacteraceae</taxon>
        <taxon>Loktanella</taxon>
    </lineage>
</organism>
<dbReference type="OrthoDB" id="7471221at2"/>
<dbReference type="InterPro" id="IPR022062">
    <property type="entry name" value="DUF3618"/>
</dbReference>
<keyword evidence="3" id="KW-1185">Reference proteome</keyword>
<evidence type="ECO:0000313" key="2">
    <source>
        <dbReference type="EMBL" id="SFK92981.1"/>
    </source>
</evidence>
<dbReference type="RefSeq" id="WP_090186396.1">
    <property type="nucleotide sequence ID" value="NZ_CAXIDI010000006.1"/>
</dbReference>
<name>A0A1I4DM31_9RHOB</name>
<protein>
    <recommendedName>
        <fullName evidence="4">DUF3618 domain-containing protein</fullName>
    </recommendedName>
</protein>
<dbReference type="EMBL" id="FOTF01000004">
    <property type="protein sequence ID" value="SFK92981.1"/>
    <property type="molecule type" value="Genomic_DNA"/>
</dbReference>